<dbReference type="InterPro" id="IPR009716">
    <property type="entry name" value="Ferroportin-1"/>
</dbReference>
<feature type="transmembrane region" description="Helical" evidence="7">
    <location>
        <begin position="391"/>
        <end position="412"/>
    </location>
</feature>
<dbReference type="SUPFAM" id="SSF103473">
    <property type="entry name" value="MFS general substrate transporter"/>
    <property type="match status" value="1"/>
</dbReference>
<keyword evidence="7" id="KW-0406">Ion transport</keyword>
<keyword evidence="9" id="KW-1185">Reference proteome</keyword>
<gene>
    <name evidence="8" type="primary">WBGene00280179</name>
</gene>
<dbReference type="GO" id="GO:0005381">
    <property type="term" value="F:iron ion transmembrane transporter activity"/>
    <property type="evidence" value="ECO:0007669"/>
    <property type="project" value="UniProtKB-UniRule"/>
</dbReference>
<protein>
    <recommendedName>
        <fullName evidence="7">Solute carrier family 40 member</fullName>
    </recommendedName>
</protein>
<evidence type="ECO:0000256" key="2">
    <source>
        <dbReference type="ARBA" id="ARBA00006279"/>
    </source>
</evidence>
<keyword evidence="5 7" id="KW-1133">Transmembrane helix</keyword>
<evidence type="ECO:0000256" key="3">
    <source>
        <dbReference type="ARBA" id="ARBA00022448"/>
    </source>
</evidence>
<dbReference type="InterPro" id="IPR036259">
    <property type="entry name" value="MFS_trans_sf"/>
</dbReference>
<feature type="transmembrane region" description="Helical" evidence="7">
    <location>
        <begin position="460"/>
        <end position="483"/>
    </location>
</feature>
<feature type="transmembrane region" description="Helical" evidence="7">
    <location>
        <begin position="97"/>
        <end position="117"/>
    </location>
</feature>
<organism evidence="8 9">
    <name type="scientific">Pristionchus pacificus</name>
    <name type="common">Parasitic nematode worm</name>
    <dbReference type="NCBI Taxonomy" id="54126"/>
    <lineage>
        <taxon>Eukaryota</taxon>
        <taxon>Metazoa</taxon>
        <taxon>Ecdysozoa</taxon>
        <taxon>Nematoda</taxon>
        <taxon>Chromadorea</taxon>
        <taxon>Rhabditida</taxon>
        <taxon>Rhabditina</taxon>
        <taxon>Diplogasteromorpha</taxon>
        <taxon>Diplogasteroidea</taxon>
        <taxon>Neodiplogasteridae</taxon>
        <taxon>Pristionchus</taxon>
    </lineage>
</organism>
<comment type="similarity">
    <text evidence="2 7">Belongs to the ferroportin (FP) (TC 2.A.100) family. SLC40A subfamily.</text>
</comment>
<name>A0A2A6CQ09_PRIPA</name>
<dbReference type="Pfam" id="PF06963">
    <property type="entry name" value="FPN1"/>
    <property type="match status" value="1"/>
</dbReference>
<dbReference type="EnsemblMetazoa" id="PPA41810.1">
    <property type="protein sequence ID" value="PPA41810.1"/>
    <property type="gene ID" value="WBGene00280179"/>
</dbReference>
<comment type="function">
    <text evidence="7">May be involved in iron transport and iron homeostasis.</text>
</comment>
<feature type="transmembrane region" description="Helical" evidence="7">
    <location>
        <begin position="433"/>
        <end position="454"/>
    </location>
</feature>
<proteinExistence type="inferred from homology"/>
<feature type="transmembrane region" description="Helical" evidence="7">
    <location>
        <begin position="317"/>
        <end position="335"/>
    </location>
</feature>
<dbReference type="PANTHER" id="PTHR11660:SF69">
    <property type="entry name" value="SOLUTE CARRIER FAMILY 40 MEMBER"/>
    <property type="match status" value="1"/>
</dbReference>
<keyword evidence="6 7" id="KW-0472">Membrane</keyword>
<sequence>MQNPLYAAYLCTCLENRIWSFAVSLCMHSLGGIQLVSIEQLVEGLAQIAFSGAVGRAIDLQTDRKWGMMMCLFGNNFSMIFSCLLVVMCLSIERSHGIYTISLLFTLALCSAFRIFIVAERNVVGKDWALVLVKDTGEVNRRLARTNATLTSLDQLANVISPLFLSALLSFATLQTTCMILAVYSAGSFILKGVLLIGLYESNESLRTKARHKDKLIQPTPVATVPSKTITSRCSSAFSVLSTYYAQPVYPAALGLALMYMTVLGFNGLDIAYGESTGLPKNVLGFFRSFGSVAGFAGALMYAVFERHCGVRKTGIIGLMLHTSILLLCVVSIWLPGSPWNPGSYLSTLTWSSWVGKFVETFSSAPKSKANKTGVDSPIDWSTMTTSDGSSVASIFTFLIAIAASRFGLWMADLAITHIMQIATPESQRNTVFGVQNAICSTFSIMKDLLVIVLPSPNTFGISILISYAFKCAGCFSYLYYIVKSANTEEDMAKADEKLEEGETLKIDLKELSEPEQSNY</sequence>
<evidence type="ECO:0000313" key="8">
    <source>
        <dbReference type="EnsemblMetazoa" id="PPA41810.1"/>
    </source>
</evidence>
<dbReference type="GO" id="GO:0016020">
    <property type="term" value="C:membrane"/>
    <property type="evidence" value="ECO:0007669"/>
    <property type="project" value="UniProtKB-SubCell"/>
</dbReference>
<accession>A0A8R1UVT3</accession>
<keyword evidence="3 7" id="KW-0813">Transport</keyword>
<comment type="subcellular location">
    <subcellularLocation>
        <location evidence="1 7">Membrane</location>
        <topology evidence="1 7">Multi-pass membrane protein</topology>
    </subcellularLocation>
</comment>
<reference evidence="9" key="1">
    <citation type="journal article" date="2008" name="Nat. Genet.">
        <title>The Pristionchus pacificus genome provides a unique perspective on nematode lifestyle and parasitism.</title>
        <authorList>
            <person name="Dieterich C."/>
            <person name="Clifton S.W."/>
            <person name="Schuster L.N."/>
            <person name="Chinwalla A."/>
            <person name="Delehaunty K."/>
            <person name="Dinkelacker I."/>
            <person name="Fulton L."/>
            <person name="Fulton R."/>
            <person name="Godfrey J."/>
            <person name="Minx P."/>
            <person name="Mitreva M."/>
            <person name="Roeseler W."/>
            <person name="Tian H."/>
            <person name="Witte H."/>
            <person name="Yang S.P."/>
            <person name="Wilson R.K."/>
            <person name="Sommer R.J."/>
        </authorList>
    </citation>
    <scope>NUCLEOTIDE SEQUENCE [LARGE SCALE GENOMIC DNA]</scope>
    <source>
        <strain evidence="9">PS312</strain>
    </source>
</reference>
<dbReference type="AlphaFoldDB" id="A0A2A6CQ09"/>
<feature type="transmembrane region" description="Helical" evidence="7">
    <location>
        <begin position="249"/>
        <end position="266"/>
    </location>
</feature>
<keyword evidence="4 7" id="KW-0812">Transmembrane</keyword>
<dbReference type="Proteomes" id="UP000005239">
    <property type="component" value="Unassembled WGS sequence"/>
</dbReference>
<evidence type="ECO:0000313" key="9">
    <source>
        <dbReference type="Proteomes" id="UP000005239"/>
    </source>
</evidence>
<dbReference type="PANTHER" id="PTHR11660">
    <property type="entry name" value="SOLUTE CARRIER FAMILY 40 MEMBER"/>
    <property type="match status" value="1"/>
</dbReference>
<dbReference type="OrthoDB" id="648861at2759"/>
<comment type="caution">
    <text evidence="7">Lacks conserved residue(s) required for the propagation of feature annotation.</text>
</comment>
<accession>A0A2A6CQ09</accession>
<evidence type="ECO:0000256" key="7">
    <source>
        <dbReference type="RuleBase" id="RU365065"/>
    </source>
</evidence>
<evidence type="ECO:0000256" key="6">
    <source>
        <dbReference type="ARBA" id="ARBA00023136"/>
    </source>
</evidence>
<evidence type="ECO:0000256" key="1">
    <source>
        <dbReference type="ARBA" id="ARBA00004141"/>
    </source>
</evidence>
<feature type="transmembrane region" description="Helical" evidence="7">
    <location>
        <begin position="286"/>
        <end position="305"/>
    </location>
</feature>
<reference evidence="8" key="2">
    <citation type="submission" date="2022-06" db="UniProtKB">
        <authorList>
            <consortium name="EnsemblMetazoa"/>
        </authorList>
    </citation>
    <scope>IDENTIFICATION</scope>
    <source>
        <strain evidence="8">PS312</strain>
    </source>
</reference>
<dbReference type="Gene3D" id="1.20.1250.20">
    <property type="entry name" value="MFS general substrate transporter like domains"/>
    <property type="match status" value="1"/>
</dbReference>
<evidence type="ECO:0000256" key="5">
    <source>
        <dbReference type="ARBA" id="ARBA00022989"/>
    </source>
</evidence>
<evidence type="ECO:0000256" key="4">
    <source>
        <dbReference type="ARBA" id="ARBA00022692"/>
    </source>
</evidence>
<feature type="transmembrane region" description="Helical" evidence="7">
    <location>
        <begin position="66"/>
        <end position="90"/>
    </location>
</feature>